<keyword evidence="1" id="KW-1133">Transmembrane helix</keyword>
<feature type="transmembrane region" description="Helical" evidence="1">
    <location>
        <begin position="169"/>
        <end position="188"/>
    </location>
</feature>
<evidence type="ECO:0000313" key="2">
    <source>
        <dbReference type="EMBL" id="MCZ8543709.1"/>
    </source>
</evidence>
<keyword evidence="1" id="KW-0472">Membrane</keyword>
<feature type="transmembrane region" description="Helical" evidence="1">
    <location>
        <begin position="99"/>
        <end position="117"/>
    </location>
</feature>
<dbReference type="RefSeq" id="WP_269904297.1">
    <property type="nucleotide sequence ID" value="NZ_JAPFQA010000002.1"/>
</dbReference>
<dbReference type="Pfam" id="PF09490">
    <property type="entry name" value="CbtA"/>
    <property type="match status" value="1"/>
</dbReference>
<keyword evidence="1" id="KW-0812">Transmembrane</keyword>
<reference evidence="2" key="1">
    <citation type="submission" date="2022-11" db="EMBL/GenBank/DDBJ databases">
        <authorList>
            <person name="Coimbra C."/>
        </authorList>
    </citation>
    <scope>NUCLEOTIDE SEQUENCE</scope>
    <source>
        <strain evidence="2">Jales19</strain>
    </source>
</reference>
<evidence type="ECO:0000256" key="1">
    <source>
        <dbReference type="SAM" id="Phobius"/>
    </source>
</evidence>
<feature type="transmembrane region" description="Helical" evidence="1">
    <location>
        <begin position="137"/>
        <end position="157"/>
    </location>
</feature>
<proteinExistence type="predicted"/>
<organism evidence="2 3">
    <name type="scientific">Mesorhizobium qingshengii</name>
    <dbReference type="NCBI Taxonomy" id="1165689"/>
    <lineage>
        <taxon>Bacteria</taxon>
        <taxon>Pseudomonadati</taxon>
        <taxon>Pseudomonadota</taxon>
        <taxon>Alphaproteobacteria</taxon>
        <taxon>Hyphomicrobiales</taxon>
        <taxon>Phyllobacteriaceae</taxon>
        <taxon>Mesorhizobium</taxon>
    </lineage>
</organism>
<evidence type="ECO:0000313" key="3">
    <source>
        <dbReference type="Proteomes" id="UP001152178"/>
    </source>
</evidence>
<protein>
    <submittedName>
        <fullName evidence="2">CbtA family protein</fullName>
    </submittedName>
</protein>
<name>A0ABT4QQC3_9HYPH</name>
<dbReference type="Proteomes" id="UP001152178">
    <property type="component" value="Unassembled WGS sequence"/>
</dbReference>
<comment type="caution">
    <text evidence="2">The sequence shown here is derived from an EMBL/GenBank/DDBJ whole genome shotgun (WGS) entry which is preliminary data.</text>
</comment>
<feature type="transmembrane region" description="Helical" evidence="1">
    <location>
        <begin position="63"/>
        <end position="87"/>
    </location>
</feature>
<feature type="transmembrane region" description="Helical" evidence="1">
    <location>
        <begin position="208"/>
        <end position="229"/>
    </location>
</feature>
<dbReference type="EMBL" id="JAPFQA010000002">
    <property type="protein sequence ID" value="MCZ8543709.1"/>
    <property type="molecule type" value="Genomic_DNA"/>
</dbReference>
<keyword evidence="3" id="KW-1185">Reference proteome</keyword>
<accession>A0ABT4QQC3</accession>
<dbReference type="InterPro" id="IPR012666">
    <property type="entry name" value="CbtA_put"/>
</dbReference>
<sequence>MVGSLLLRGMLVGIIAGLLAFGFARVFGEPQVDRAIAFEEQQAQAAGEAPEPELVSRATQAGLGLLTGILVYGASIGGLFALVFSYVQGRVSGFGPRGTAVLIALAGFVAIILVPEFKYPASPPSVGNPETIEARTGLFFVMLVMSVATAVASIGLAKRLMPQHGAWNAWIAGGTAYVVVMAVAHYALPPVNEVPEQFSAVVLWNFRVASLGIQAVLWTAIGLMFGAVAERKLVERRGRQSVVRAASH</sequence>
<gene>
    <name evidence="2" type="ORF">OOJ09_05930</name>
</gene>